<dbReference type="NCBIfam" id="TIGR01844">
    <property type="entry name" value="type_I_sec_TolC"/>
    <property type="match status" value="1"/>
</dbReference>
<evidence type="ECO:0000256" key="2">
    <source>
        <dbReference type="ARBA" id="ARBA00007613"/>
    </source>
</evidence>
<dbReference type="GO" id="GO:0015562">
    <property type="term" value="F:efflux transmembrane transporter activity"/>
    <property type="evidence" value="ECO:0007669"/>
    <property type="project" value="InterPro"/>
</dbReference>
<reference evidence="9" key="1">
    <citation type="submission" date="2017-06" db="EMBL/GenBank/DDBJ databases">
        <title>Herbaspirillum phytohormonus sp. nov., isolated from the root nodule of Robinia pseudoacacia in lead-zinc mine.</title>
        <authorList>
            <person name="Fan M."/>
            <person name="Lin Y."/>
        </authorList>
    </citation>
    <scope>NUCLEOTIDE SEQUENCE [LARGE SCALE GENOMIC DNA]</scope>
    <source>
        <strain evidence="9">SC-089</strain>
    </source>
</reference>
<evidence type="ECO:0000256" key="5">
    <source>
        <dbReference type="ARBA" id="ARBA00022692"/>
    </source>
</evidence>
<sequence length="538" mass="57294">MLARLDTALSRAAGMQLDPKAGSGSAPRGLPARFAPPALAAAAAAAWLAVALPVRAQTPARPPAPAAAQAMPPVLLPASPQRAPSHREPPPAPNLLSGLRSAAAAGQGAAALGMQEAVNRAVRWHPSLHNARSQLLQQTESIEAARSGYYPTVTAGVSSQASNNPIGDTDSQHQHLAQISVTQMVYDFGKVGSQVDQAMAASGAARAQVLLTFDQVIRNTAEAWVEVSRNEALVEVAKQQVASLEALTKLVKERQDKGAGTYSDTAQAQARVDEARVELLTAQSQVRLWRTTLMHWVGMEMPPQIAGAPTPALKGTCKADAASRRASVQSTAAVQVAQSQLEQARAGLDLAEAQLRPTLSVSGSVGRRLGGDYGLPGTPRTDASVMLNFSMPLYEGGRLQSGKRAAGYGVSAATAALDQARLDAIQGLQNAVLQWRKYSGRIQVQAAREANMRITRVLYRQQYLQLGTRSMLDLLNAEQEYYSSLNDQIESKHEMYHQEIECLYYMGGLRNAFSEGEVVSHAISAPNLPSQHVAGEVQ</sequence>
<dbReference type="InterPro" id="IPR010130">
    <property type="entry name" value="T1SS_OMP_TolC"/>
</dbReference>
<dbReference type="InterPro" id="IPR051906">
    <property type="entry name" value="TolC-like"/>
</dbReference>
<comment type="subcellular location">
    <subcellularLocation>
        <location evidence="1">Cell outer membrane</location>
    </subcellularLocation>
</comment>
<evidence type="ECO:0000256" key="3">
    <source>
        <dbReference type="ARBA" id="ARBA00022448"/>
    </source>
</evidence>
<dbReference type="PANTHER" id="PTHR30026:SF22">
    <property type="entry name" value="OUTER MEMBRANE EFFLUX PROTEIN"/>
    <property type="match status" value="1"/>
</dbReference>
<dbReference type="Pfam" id="PF02321">
    <property type="entry name" value="OEP"/>
    <property type="match status" value="2"/>
</dbReference>
<protein>
    <submittedName>
        <fullName evidence="8">Type I secretion protein TolC</fullName>
    </submittedName>
</protein>
<dbReference type="PANTHER" id="PTHR30026">
    <property type="entry name" value="OUTER MEMBRANE PROTEIN TOLC"/>
    <property type="match status" value="1"/>
</dbReference>
<keyword evidence="3" id="KW-0813">Transport</keyword>
<evidence type="ECO:0000256" key="7">
    <source>
        <dbReference type="ARBA" id="ARBA00023237"/>
    </source>
</evidence>
<keyword evidence="4" id="KW-1134">Transmembrane beta strand</keyword>
<accession>A0A225M4F6</accession>
<gene>
    <name evidence="8" type="ORF">CEY11_22135</name>
</gene>
<keyword evidence="7" id="KW-0998">Cell outer membrane</keyword>
<keyword evidence="9" id="KW-1185">Reference proteome</keyword>
<dbReference type="Proteomes" id="UP000214603">
    <property type="component" value="Unassembled WGS sequence"/>
</dbReference>
<proteinExistence type="inferred from homology"/>
<comment type="similarity">
    <text evidence="2">Belongs to the outer membrane factor (OMF) (TC 1.B.17) family.</text>
</comment>
<dbReference type="InterPro" id="IPR003423">
    <property type="entry name" value="OMP_efflux"/>
</dbReference>
<comment type="caution">
    <text evidence="8">The sequence shown here is derived from an EMBL/GenBank/DDBJ whole genome shotgun (WGS) entry which is preliminary data.</text>
</comment>
<dbReference type="AlphaFoldDB" id="A0A225M4F6"/>
<name>A0A225M4F6_9BURK</name>
<dbReference type="SUPFAM" id="SSF56954">
    <property type="entry name" value="Outer membrane efflux proteins (OEP)"/>
    <property type="match status" value="1"/>
</dbReference>
<keyword evidence="6" id="KW-0472">Membrane</keyword>
<dbReference type="EMBL" id="NJIH01000015">
    <property type="protein sequence ID" value="OWT54431.1"/>
    <property type="molecule type" value="Genomic_DNA"/>
</dbReference>
<dbReference type="Gene3D" id="1.20.1600.10">
    <property type="entry name" value="Outer membrane efflux proteins (OEP)"/>
    <property type="match status" value="1"/>
</dbReference>
<dbReference type="GO" id="GO:0015288">
    <property type="term" value="F:porin activity"/>
    <property type="evidence" value="ECO:0007669"/>
    <property type="project" value="TreeGrafter"/>
</dbReference>
<dbReference type="GO" id="GO:0009279">
    <property type="term" value="C:cell outer membrane"/>
    <property type="evidence" value="ECO:0007669"/>
    <property type="project" value="UniProtKB-SubCell"/>
</dbReference>
<evidence type="ECO:0000313" key="8">
    <source>
        <dbReference type="EMBL" id="OWT54431.1"/>
    </source>
</evidence>
<evidence type="ECO:0000256" key="6">
    <source>
        <dbReference type="ARBA" id="ARBA00023136"/>
    </source>
</evidence>
<evidence type="ECO:0000313" key="9">
    <source>
        <dbReference type="Proteomes" id="UP000214603"/>
    </source>
</evidence>
<organism evidence="8 9">
    <name type="scientific">Candidimonas nitroreducens</name>
    <dbReference type="NCBI Taxonomy" id="683354"/>
    <lineage>
        <taxon>Bacteria</taxon>
        <taxon>Pseudomonadati</taxon>
        <taxon>Pseudomonadota</taxon>
        <taxon>Betaproteobacteria</taxon>
        <taxon>Burkholderiales</taxon>
        <taxon>Alcaligenaceae</taxon>
        <taxon>Candidimonas</taxon>
    </lineage>
</organism>
<evidence type="ECO:0000256" key="1">
    <source>
        <dbReference type="ARBA" id="ARBA00004442"/>
    </source>
</evidence>
<keyword evidence="5" id="KW-0812">Transmembrane</keyword>
<dbReference type="GO" id="GO:1990281">
    <property type="term" value="C:efflux pump complex"/>
    <property type="evidence" value="ECO:0007669"/>
    <property type="project" value="TreeGrafter"/>
</dbReference>
<evidence type="ECO:0000256" key="4">
    <source>
        <dbReference type="ARBA" id="ARBA00022452"/>
    </source>
</evidence>